<evidence type="ECO:0000256" key="1">
    <source>
        <dbReference type="ARBA" id="ARBA00004429"/>
    </source>
</evidence>
<dbReference type="InterPro" id="IPR007387">
    <property type="entry name" value="TRAP_DctQ"/>
</dbReference>
<feature type="transmembrane region" description="Helical" evidence="8">
    <location>
        <begin position="129"/>
        <end position="146"/>
    </location>
</feature>
<keyword evidence="11" id="KW-1185">Reference proteome</keyword>
<evidence type="ECO:0000256" key="4">
    <source>
        <dbReference type="ARBA" id="ARBA00022519"/>
    </source>
</evidence>
<dbReference type="STRING" id="362976.HQ_2185A"/>
<keyword evidence="6 8" id="KW-1133">Transmembrane helix</keyword>
<keyword evidence="7 8" id="KW-0472">Membrane</keyword>
<accession>Q18I66</accession>
<dbReference type="RefSeq" id="WP_011571445.1">
    <property type="nucleotide sequence ID" value="NC_008212.1"/>
</dbReference>
<name>Q18I66_HALWD</name>
<keyword evidence="3" id="KW-1003">Cell membrane</keyword>
<proteinExistence type="predicted"/>
<evidence type="ECO:0000256" key="2">
    <source>
        <dbReference type="ARBA" id="ARBA00022448"/>
    </source>
</evidence>
<evidence type="ECO:0000313" key="10">
    <source>
        <dbReference type="EMBL" id="CAJ52311.1"/>
    </source>
</evidence>
<dbReference type="HOGENOM" id="CLU_1820958_0_0_2"/>
<dbReference type="PANTHER" id="PTHR35011:SF2">
    <property type="entry name" value="2,3-DIKETO-L-GULONATE TRAP TRANSPORTER SMALL PERMEASE PROTEIN YIAM"/>
    <property type="match status" value="1"/>
</dbReference>
<feature type="transmembrane region" description="Helical" evidence="8">
    <location>
        <begin position="48"/>
        <end position="67"/>
    </location>
</feature>
<evidence type="ECO:0000256" key="7">
    <source>
        <dbReference type="ARBA" id="ARBA00023136"/>
    </source>
</evidence>
<dbReference type="eggNOG" id="ENOG502N5YC">
    <property type="taxonomic scope" value="Archaea"/>
</dbReference>
<organism evidence="10 11">
    <name type="scientific">Haloquadratum walsbyi (strain DSM 16790 / HBSQ001)</name>
    <dbReference type="NCBI Taxonomy" id="362976"/>
    <lineage>
        <taxon>Archaea</taxon>
        <taxon>Methanobacteriati</taxon>
        <taxon>Methanobacteriota</taxon>
        <taxon>Stenosarchaea group</taxon>
        <taxon>Halobacteria</taxon>
        <taxon>Halobacteriales</taxon>
        <taxon>Haloferacaceae</taxon>
        <taxon>Haloquadratum</taxon>
    </lineage>
</organism>
<dbReference type="GO" id="GO:0022857">
    <property type="term" value="F:transmembrane transporter activity"/>
    <property type="evidence" value="ECO:0007669"/>
    <property type="project" value="TreeGrafter"/>
</dbReference>
<reference evidence="10 11" key="1">
    <citation type="journal article" date="2006" name="BMC Genomics">
        <title>The genome of the square archaeon Haloquadratum walsbyi: life at the limits of water activity.</title>
        <authorList>
            <person name="Bolhuis H.H."/>
            <person name="Palm P.P."/>
            <person name="Wende A.W."/>
            <person name="Falb M.M."/>
            <person name="Rampp M.M."/>
            <person name="Rodriguez-Valera F.F."/>
            <person name="Pfeiffer F.F."/>
            <person name="Oesterhelt D.D."/>
        </authorList>
    </citation>
    <scope>NUCLEOTIDE SEQUENCE [LARGE SCALE GENOMIC DNA]</scope>
    <source>
        <strain evidence="11">DSM 16790 / HBSQ001</strain>
    </source>
</reference>
<evidence type="ECO:0000256" key="5">
    <source>
        <dbReference type="ARBA" id="ARBA00022692"/>
    </source>
</evidence>
<dbReference type="Proteomes" id="UP000001975">
    <property type="component" value="Chromosome"/>
</dbReference>
<evidence type="ECO:0000259" key="9">
    <source>
        <dbReference type="Pfam" id="PF04290"/>
    </source>
</evidence>
<keyword evidence="5 8" id="KW-0812">Transmembrane</keyword>
<gene>
    <name evidence="10" type="primary">dctQ</name>
    <name evidence="10" type="ordered locus">HQ_2185A</name>
</gene>
<evidence type="ECO:0000256" key="6">
    <source>
        <dbReference type="ARBA" id="ARBA00022989"/>
    </source>
</evidence>
<feature type="transmembrane region" description="Helical" evidence="8">
    <location>
        <begin position="88"/>
        <end position="109"/>
    </location>
</feature>
<keyword evidence="4" id="KW-0997">Cell inner membrane</keyword>
<dbReference type="GO" id="GO:0015740">
    <property type="term" value="P:C4-dicarboxylate transport"/>
    <property type="evidence" value="ECO:0007669"/>
    <property type="project" value="TreeGrafter"/>
</dbReference>
<sequence length="158" mass="17263">MSCVDTFMRKIKSLTYAVAAVSLGIVLCLMTLRILSRNLGLELAGLQLYAQAVGVWMVFIVAGALGLENRHIKVDYFTDRFPEPVQTYHNIIAGLLNTAMCLVIVGGSLLAIREFWTGTSPSVNIPLPVYYVPAIIGLTILSIVYIRRTVTGIQSLSS</sequence>
<feature type="transmembrane region" description="Helical" evidence="8">
    <location>
        <begin position="14"/>
        <end position="36"/>
    </location>
</feature>
<evidence type="ECO:0000256" key="3">
    <source>
        <dbReference type="ARBA" id="ARBA00022475"/>
    </source>
</evidence>
<protein>
    <submittedName>
        <fullName evidence="10">TRAP-type transport system small permease protein</fullName>
    </submittedName>
</protein>
<dbReference type="GO" id="GO:0005886">
    <property type="term" value="C:plasma membrane"/>
    <property type="evidence" value="ECO:0007669"/>
    <property type="project" value="UniProtKB-SubCell"/>
</dbReference>
<dbReference type="KEGG" id="hwa:HQ_2185A"/>
<dbReference type="PANTHER" id="PTHR35011">
    <property type="entry name" value="2,3-DIKETO-L-GULONATE TRAP TRANSPORTER SMALL PERMEASE PROTEIN YIAM"/>
    <property type="match status" value="1"/>
</dbReference>
<feature type="domain" description="Tripartite ATP-independent periplasmic transporters DctQ component" evidence="9">
    <location>
        <begin position="27"/>
        <end position="153"/>
    </location>
</feature>
<dbReference type="EMBL" id="AM180088">
    <property type="protein sequence ID" value="CAJ52311.1"/>
    <property type="molecule type" value="Genomic_DNA"/>
</dbReference>
<evidence type="ECO:0000313" key="11">
    <source>
        <dbReference type="Proteomes" id="UP000001975"/>
    </source>
</evidence>
<dbReference type="AlphaFoldDB" id="Q18I66"/>
<dbReference type="GeneID" id="4193910"/>
<comment type="subcellular location">
    <subcellularLocation>
        <location evidence="1">Cell inner membrane</location>
        <topology evidence="1">Multi-pass membrane protein</topology>
    </subcellularLocation>
</comment>
<evidence type="ECO:0000256" key="8">
    <source>
        <dbReference type="SAM" id="Phobius"/>
    </source>
</evidence>
<keyword evidence="2" id="KW-0813">Transport</keyword>
<dbReference type="Pfam" id="PF04290">
    <property type="entry name" value="DctQ"/>
    <property type="match status" value="1"/>
</dbReference>
<dbReference type="InterPro" id="IPR055348">
    <property type="entry name" value="DctQ"/>
</dbReference>